<dbReference type="EMBL" id="DYVE01000022">
    <property type="protein sequence ID" value="HJG27163.1"/>
    <property type="molecule type" value="Genomic_DNA"/>
</dbReference>
<proteinExistence type="predicted"/>
<sequence>MDIGSLDSFLFRYTESELRHRGEPSDVLSPRYRRIPQVNFVGRDMYLFSFNSLMEGRSICVNKESRFTFIPEHIHTVIEFLYVYAGRCTQVIDGRRVEMSAGDICLLDTNVPHSIEYLNESDIVITIEMRKEYLTRGFLQRLGDNAIINHFLVNALSADTAHDQHLLFRRRGDNAIHSILQNILCEYYDPQLCSDQAIEANMVLLCCEILRQYRNQVFSPRSSDAGLIVEILEYIEKNYLTATLESTARHFGFHPNYLPTSKGRLAAPSKSC</sequence>
<dbReference type="InterPro" id="IPR013096">
    <property type="entry name" value="Cupin_2"/>
</dbReference>
<dbReference type="InterPro" id="IPR014710">
    <property type="entry name" value="RmlC-like_jellyroll"/>
</dbReference>
<dbReference type="InterPro" id="IPR011051">
    <property type="entry name" value="RmlC_Cupin_sf"/>
</dbReference>
<organism evidence="2 3">
    <name type="scientific">Subdoligranulum variabile</name>
    <dbReference type="NCBI Taxonomy" id="214851"/>
    <lineage>
        <taxon>Bacteria</taxon>
        <taxon>Bacillati</taxon>
        <taxon>Bacillota</taxon>
        <taxon>Clostridia</taxon>
        <taxon>Eubacteriales</taxon>
        <taxon>Oscillospiraceae</taxon>
        <taxon>Subdoligranulum</taxon>
    </lineage>
</organism>
<dbReference type="SUPFAM" id="SSF51182">
    <property type="entry name" value="RmlC-like cupins"/>
    <property type="match status" value="1"/>
</dbReference>
<dbReference type="Pfam" id="PF07883">
    <property type="entry name" value="Cupin_2"/>
    <property type="match status" value="1"/>
</dbReference>
<evidence type="ECO:0000313" key="3">
    <source>
        <dbReference type="Proteomes" id="UP000782880"/>
    </source>
</evidence>
<reference evidence="2" key="1">
    <citation type="journal article" date="2021" name="PeerJ">
        <title>Extensive microbial diversity within the chicken gut microbiome revealed by metagenomics and culture.</title>
        <authorList>
            <person name="Gilroy R."/>
            <person name="Ravi A."/>
            <person name="Getino M."/>
            <person name="Pursley I."/>
            <person name="Horton D.L."/>
            <person name="Alikhan N.F."/>
            <person name="Baker D."/>
            <person name="Gharbi K."/>
            <person name="Hall N."/>
            <person name="Watson M."/>
            <person name="Adriaenssens E.M."/>
            <person name="Foster-Nyarko E."/>
            <person name="Jarju S."/>
            <person name="Secka A."/>
            <person name="Antonio M."/>
            <person name="Oren A."/>
            <person name="Chaudhuri R.R."/>
            <person name="La Ragione R."/>
            <person name="Hildebrand F."/>
            <person name="Pallen M.J."/>
        </authorList>
    </citation>
    <scope>NUCLEOTIDE SEQUENCE</scope>
    <source>
        <strain evidence="2">ChiBcec21-2208</strain>
    </source>
</reference>
<evidence type="ECO:0000313" key="2">
    <source>
        <dbReference type="EMBL" id="HJG27163.1"/>
    </source>
</evidence>
<dbReference type="AlphaFoldDB" id="A0A921LPR5"/>
<evidence type="ECO:0000259" key="1">
    <source>
        <dbReference type="Pfam" id="PF07883"/>
    </source>
</evidence>
<reference evidence="2" key="2">
    <citation type="submission" date="2021-09" db="EMBL/GenBank/DDBJ databases">
        <authorList>
            <person name="Gilroy R."/>
        </authorList>
    </citation>
    <scope>NUCLEOTIDE SEQUENCE</scope>
    <source>
        <strain evidence="2">ChiBcec21-2208</strain>
    </source>
</reference>
<dbReference type="Gene3D" id="2.60.120.10">
    <property type="entry name" value="Jelly Rolls"/>
    <property type="match status" value="1"/>
</dbReference>
<gene>
    <name evidence="2" type="ORF">K8V20_00735</name>
</gene>
<dbReference type="Proteomes" id="UP000782880">
    <property type="component" value="Unassembled WGS sequence"/>
</dbReference>
<protein>
    <submittedName>
        <fullName evidence="2">Cupin domain-containing protein</fullName>
    </submittedName>
</protein>
<accession>A0A921LPR5</accession>
<name>A0A921LPR5_9FIRM</name>
<comment type="caution">
    <text evidence="2">The sequence shown here is derived from an EMBL/GenBank/DDBJ whole genome shotgun (WGS) entry which is preliminary data.</text>
</comment>
<feature type="domain" description="Cupin type-2" evidence="1">
    <location>
        <begin position="70"/>
        <end position="116"/>
    </location>
</feature>